<dbReference type="Proteomes" id="UP001153954">
    <property type="component" value="Unassembled WGS sequence"/>
</dbReference>
<evidence type="ECO:0000313" key="2">
    <source>
        <dbReference type="Proteomes" id="UP001153954"/>
    </source>
</evidence>
<dbReference type="AlphaFoldDB" id="A0AAU9U9W3"/>
<sequence length="709" mass="82950">MCVLLLSGIQKEDLDAKMLNKLQRYNVNIHDLNDNDLIQECTTFVSSNNRYTTPLTHEIENKSKVQKFSHEISEPDKDDNYKSPNFNAQEYNFNKNDLEKANKGRIIQYKDGQPELKSILNFWNDMKINNSIKNYKAVKKFNTSNEFTNENFRQEEKNKRNIPDALNSNESDIIQKLLLNFILKKRNKNVDEPVTSKRINIDVVYDDFHSLKKQNPKKNTEVNENYKFPLNFEATQMEQYSLNSEPMKKKIDRKPISEKNKSINSNNIYDVLNALQSLKINYPIISKDKNIEYLDGNNKGSMRSSENLFLDKYSRQRNIFTTETITPKITEQTLSQNVIKEIAQSVKELVLRDLRKEIFKTTSTITTTTVTETTTTKRVEIIPIIKKGDQIAEQSILSKFMDLFEEIKSLNLKSLIISSEAKKDVNKEATTYPARPKEYNDIYQPNYFIAKAYPNNNQQKIFDFSPQEHKFRSNAISEPVLRVPVKTLPITVQTNNIEIPPLGIPVDKPENPINQNIIVSTIKPYRMGNNKVGFNEIKLPDSRIEDFISKPSQNRYTEPQASIPYYTNQNNKKISLNKEHTDYDTTYNEKITLPGFKQSFHKSDEIKHPDVPRFHEQLERGVDYYEIPRKEYKNRVDCCDERYAYSKQMVECCQRKIASRQQMSLHDVKKQRSYDDTHFKNFLKSQQKVTDMLERILASRSRARSVEIA</sequence>
<gene>
    <name evidence="1" type="ORF">EEDITHA_LOCUS10283</name>
</gene>
<comment type="caution">
    <text evidence="1">The sequence shown here is derived from an EMBL/GenBank/DDBJ whole genome shotgun (WGS) entry which is preliminary data.</text>
</comment>
<proteinExistence type="predicted"/>
<organism evidence="1 2">
    <name type="scientific">Euphydryas editha</name>
    <name type="common">Edith's checkerspot</name>
    <dbReference type="NCBI Taxonomy" id="104508"/>
    <lineage>
        <taxon>Eukaryota</taxon>
        <taxon>Metazoa</taxon>
        <taxon>Ecdysozoa</taxon>
        <taxon>Arthropoda</taxon>
        <taxon>Hexapoda</taxon>
        <taxon>Insecta</taxon>
        <taxon>Pterygota</taxon>
        <taxon>Neoptera</taxon>
        <taxon>Endopterygota</taxon>
        <taxon>Lepidoptera</taxon>
        <taxon>Glossata</taxon>
        <taxon>Ditrysia</taxon>
        <taxon>Papilionoidea</taxon>
        <taxon>Nymphalidae</taxon>
        <taxon>Nymphalinae</taxon>
        <taxon>Euphydryas</taxon>
    </lineage>
</organism>
<name>A0AAU9U9W3_EUPED</name>
<dbReference type="EMBL" id="CAKOGL010000014">
    <property type="protein sequence ID" value="CAH2094746.1"/>
    <property type="molecule type" value="Genomic_DNA"/>
</dbReference>
<accession>A0AAU9U9W3</accession>
<reference evidence="1" key="1">
    <citation type="submission" date="2022-03" db="EMBL/GenBank/DDBJ databases">
        <authorList>
            <person name="Tunstrom K."/>
        </authorList>
    </citation>
    <scope>NUCLEOTIDE SEQUENCE</scope>
</reference>
<keyword evidence="2" id="KW-1185">Reference proteome</keyword>
<protein>
    <submittedName>
        <fullName evidence="1">Uncharacterized protein</fullName>
    </submittedName>
</protein>
<evidence type="ECO:0000313" key="1">
    <source>
        <dbReference type="EMBL" id="CAH2094746.1"/>
    </source>
</evidence>